<dbReference type="Proteomes" id="UP000683360">
    <property type="component" value="Unassembled WGS sequence"/>
</dbReference>
<evidence type="ECO:0000256" key="1">
    <source>
        <dbReference type="PROSITE-ProRule" id="PRU00024"/>
    </source>
</evidence>
<dbReference type="PROSITE" id="PS50119">
    <property type="entry name" value="ZF_BBOX"/>
    <property type="match status" value="1"/>
</dbReference>
<accession>A0A8S3RLS7</accession>
<dbReference type="InterPro" id="IPR000315">
    <property type="entry name" value="Znf_B-box"/>
</dbReference>
<evidence type="ECO:0000313" key="4">
    <source>
        <dbReference type="Proteomes" id="UP000683360"/>
    </source>
</evidence>
<feature type="domain" description="B box-type" evidence="2">
    <location>
        <begin position="244"/>
        <end position="285"/>
    </location>
</feature>
<dbReference type="GO" id="GO:0005654">
    <property type="term" value="C:nucleoplasm"/>
    <property type="evidence" value="ECO:0007669"/>
    <property type="project" value="TreeGrafter"/>
</dbReference>
<evidence type="ECO:0000259" key="2">
    <source>
        <dbReference type="PROSITE" id="PS50119"/>
    </source>
</evidence>
<dbReference type="InterPro" id="IPR047153">
    <property type="entry name" value="TRIM45/56/19-like"/>
</dbReference>
<sequence>MSWKRGITVVKSDGSLDFKIDLKPFAPFDITNIPNTNTIAVTSNSSNDIKIVDVNARGVLKTYCLDSPCAGITCKENSFILCSRENGILELNQHDGSIKTIVSLKMDNYSHVAISGDKIYYTHSQNHSVTCCDFQGQIQWTFRDRKIKFPIDVSVDNDGNVFVAGNHSNNVVVISQDGQQHKQLLSSMDGIEWPNGLIFDRDNNQKRRVFNPTKNCENSGYISNDLLLKKVIMSDSTALCGVCCLRHLSKPSTGWCLECEEGLCMDCKEHHSLLKATRNHTIIPITEYQKLPQNVLEITRNCKKHNEILQIFCKKHDSPCCRKCIIETHNNCTNLIEIEDYIKDIKSSARFQEVEEIMNETAENIKRIRINREKT</sequence>
<keyword evidence="4" id="KW-1185">Reference proteome</keyword>
<dbReference type="Gene3D" id="3.30.160.60">
    <property type="entry name" value="Classic Zinc Finger"/>
    <property type="match status" value="1"/>
</dbReference>
<dbReference type="SUPFAM" id="SSF50969">
    <property type="entry name" value="YVTN repeat-like/Quinoprotein amine dehydrogenase"/>
    <property type="match status" value="1"/>
</dbReference>
<proteinExistence type="predicted"/>
<protein>
    <recommendedName>
        <fullName evidence="2">B box-type domain-containing protein</fullName>
    </recommendedName>
</protein>
<dbReference type="GO" id="GO:0045087">
    <property type="term" value="P:innate immune response"/>
    <property type="evidence" value="ECO:0007669"/>
    <property type="project" value="TreeGrafter"/>
</dbReference>
<dbReference type="OrthoDB" id="6094186at2759"/>
<organism evidence="3 4">
    <name type="scientific">Mytilus edulis</name>
    <name type="common">Blue mussel</name>
    <dbReference type="NCBI Taxonomy" id="6550"/>
    <lineage>
        <taxon>Eukaryota</taxon>
        <taxon>Metazoa</taxon>
        <taxon>Spiralia</taxon>
        <taxon>Lophotrochozoa</taxon>
        <taxon>Mollusca</taxon>
        <taxon>Bivalvia</taxon>
        <taxon>Autobranchia</taxon>
        <taxon>Pteriomorphia</taxon>
        <taxon>Mytilida</taxon>
        <taxon>Mytiloidea</taxon>
        <taxon>Mytilidae</taxon>
        <taxon>Mytilinae</taxon>
        <taxon>Mytilus</taxon>
    </lineage>
</organism>
<dbReference type="InterPro" id="IPR011042">
    <property type="entry name" value="6-blade_b-propeller_TolB-like"/>
</dbReference>
<dbReference type="PANTHER" id="PTHR25462:SF299">
    <property type="entry name" value="E3 UBIQUITIN-PROTEIN LIGASE TRIM56"/>
    <property type="match status" value="1"/>
</dbReference>
<dbReference type="PANTHER" id="PTHR25462">
    <property type="entry name" value="BONUS, ISOFORM C-RELATED"/>
    <property type="match status" value="1"/>
</dbReference>
<dbReference type="GO" id="GO:0061630">
    <property type="term" value="F:ubiquitin protein ligase activity"/>
    <property type="evidence" value="ECO:0007669"/>
    <property type="project" value="TreeGrafter"/>
</dbReference>
<dbReference type="GO" id="GO:0060340">
    <property type="term" value="P:positive regulation of type I interferon-mediated signaling pathway"/>
    <property type="evidence" value="ECO:0007669"/>
    <property type="project" value="TreeGrafter"/>
</dbReference>
<reference evidence="3" key="1">
    <citation type="submission" date="2021-03" db="EMBL/GenBank/DDBJ databases">
        <authorList>
            <person name="Bekaert M."/>
        </authorList>
    </citation>
    <scope>NUCLEOTIDE SEQUENCE</scope>
</reference>
<dbReference type="SUPFAM" id="SSF57845">
    <property type="entry name" value="B-box zinc-binding domain"/>
    <property type="match status" value="1"/>
</dbReference>
<gene>
    <name evidence="3" type="ORF">MEDL_24217</name>
</gene>
<dbReference type="GO" id="GO:0008270">
    <property type="term" value="F:zinc ion binding"/>
    <property type="evidence" value="ECO:0007669"/>
    <property type="project" value="UniProtKB-KW"/>
</dbReference>
<dbReference type="CDD" id="cd19757">
    <property type="entry name" value="Bbox1"/>
    <property type="match status" value="1"/>
</dbReference>
<dbReference type="EMBL" id="CAJPWZ010001220">
    <property type="protein sequence ID" value="CAG2210092.1"/>
    <property type="molecule type" value="Genomic_DNA"/>
</dbReference>
<dbReference type="AlphaFoldDB" id="A0A8S3RLS7"/>
<keyword evidence="1" id="KW-0479">Metal-binding</keyword>
<dbReference type="SMART" id="SM00336">
    <property type="entry name" value="BBOX"/>
    <property type="match status" value="2"/>
</dbReference>
<comment type="caution">
    <text evidence="3">The sequence shown here is derived from an EMBL/GenBank/DDBJ whole genome shotgun (WGS) entry which is preliminary data.</text>
</comment>
<dbReference type="InterPro" id="IPR011044">
    <property type="entry name" value="Quino_amine_DH_bsu"/>
</dbReference>
<evidence type="ECO:0000313" key="3">
    <source>
        <dbReference type="EMBL" id="CAG2210092.1"/>
    </source>
</evidence>
<keyword evidence="1" id="KW-0863">Zinc-finger</keyword>
<keyword evidence="1" id="KW-0862">Zinc</keyword>
<name>A0A8S3RLS7_MYTED</name>
<dbReference type="Gene3D" id="2.120.10.30">
    <property type="entry name" value="TolB, C-terminal domain"/>
    <property type="match status" value="1"/>
</dbReference>